<keyword evidence="1" id="KW-0812">Transmembrane</keyword>
<keyword evidence="1" id="KW-0472">Membrane</keyword>
<evidence type="ECO:0000313" key="2">
    <source>
        <dbReference type="EMBL" id="KAI1702399.1"/>
    </source>
</evidence>
<comment type="caution">
    <text evidence="2">The sequence shown here is derived from an EMBL/GenBank/DDBJ whole genome shotgun (WGS) entry which is preliminary data.</text>
</comment>
<name>A0AAD4MSM6_9BILA</name>
<dbReference type="Proteomes" id="UP001201812">
    <property type="component" value="Unassembled WGS sequence"/>
</dbReference>
<keyword evidence="1" id="KW-1133">Transmembrane helix</keyword>
<evidence type="ECO:0000313" key="3">
    <source>
        <dbReference type="Proteomes" id="UP001201812"/>
    </source>
</evidence>
<keyword evidence="3" id="KW-1185">Reference proteome</keyword>
<feature type="transmembrane region" description="Helical" evidence="1">
    <location>
        <begin position="20"/>
        <end position="39"/>
    </location>
</feature>
<accession>A0AAD4MSM6</accession>
<gene>
    <name evidence="2" type="ORF">DdX_15492</name>
</gene>
<sequence length="399" mass="45805">MDDILLCVVFIAYFQCPSMHSFIFVTALIIMLFICWKGLKKQKKVHRRPAPELSSDTLHDILAFFDRKSLICLRSVDFRFNQTVQRGFASKPCLVLKEFCDWGMPKGCIYTPGGRIKFANDKYCDAEMIDQILTANFVRFIHAEITCIDRARLRQLMTISHRWQECDLRLSETFKLTKYCANRLAKRKKFDSIAFHGKVTFLPELFVGNCRRIDVTDYQFKTADSASVPWTAILEFLLRPDRTHYRYCGTYVRPRLVSIRTNDPPNRADYLQFVDLVKQGFANASDFLHFEFQWNANGSPLSFAEALPFPKRSMRHFAAHTSLGRGKRASAALRAPPSAVRVGLFLSCRRAVKGARFARALLVSARVKSDAGFGFSGVDLLYMDKILGPFFASQEKYQK</sequence>
<reference evidence="2" key="1">
    <citation type="submission" date="2022-01" db="EMBL/GenBank/DDBJ databases">
        <title>Genome Sequence Resource for Two Populations of Ditylenchus destructor, the Migratory Endoparasitic Phytonematode.</title>
        <authorList>
            <person name="Zhang H."/>
            <person name="Lin R."/>
            <person name="Xie B."/>
        </authorList>
    </citation>
    <scope>NUCLEOTIDE SEQUENCE</scope>
    <source>
        <strain evidence="2">BazhouSP</strain>
    </source>
</reference>
<organism evidence="2 3">
    <name type="scientific">Ditylenchus destructor</name>
    <dbReference type="NCBI Taxonomy" id="166010"/>
    <lineage>
        <taxon>Eukaryota</taxon>
        <taxon>Metazoa</taxon>
        <taxon>Ecdysozoa</taxon>
        <taxon>Nematoda</taxon>
        <taxon>Chromadorea</taxon>
        <taxon>Rhabditida</taxon>
        <taxon>Tylenchina</taxon>
        <taxon>Tylenchomorpha</taxon>
        <taxon>Sphaerularioidea</taxon>
        <taxon>Anguinidae</taxon>
        <taxon>Anguininae</taxon>
        <taxon>Ditylenchus</taxon>
    </lineage>
</organism>
<protein>
    <submittedName>
        <fullName evidence="2">Uncharacterized protein</fullName>
    </submittedName>
</protein>
<evidence type="ECO:0000256" key="1">
    <source>
        <dbReference type="SAM" id="Phobius"/>
    </source>
</evidence>
<dbReference type="EMBL" id="JAKKPZ010000099">
    <property type="protein sequence ID" value="KAI1702399.1"/>
    <property type="molecule type" value="Genomic_DNA"/>
</dbReference>
<dbReference type="AlphaFoldDB" id="A0AAD4MSM6"/>
<proteinExistence type="predicted"/>